<evidence type="ECO:0000313" key="1">
    <source>
        <dbReference type="EMBL" id="GAA3019715.1"/>
    </source>
</evidence>
<name>A0ABN3YCE3_9ACTN</name>
<dbReference type="EMBL" id="BAAAWD010000014">
    <property type="protein sequence ID" value="GAA3019715.1"/>
    <property type="molecule type" value="Genomic_DNA"/>
</dbReference>
<dbReference type="Proteomes" id="UP001499930">
    <property type="component" value="Unassembled WGS sequence"/>
</dbReference>
<gene>
    <name evidence="1" type="ORF">GCM10017559_49940</name>
</gene>
<reference evidence="1 2" key="1">
    <citation type="journal article" date="2019" name="Int. J. Syst. Evol. Microbiol.">
        <title>The Global Catalogue of Microorganisms (GCM) 10K type strain sequencing project: providing services to taxonomists for standard genome sequencing and annotation.</title>
        <authorList>
            <consortium name="The Broad Institute Genomics Platform"/>
            <consortium name="The Broad Institute Genome Sequencing Center for Infectious Disease"/>
            <person name="Wu L."/>
            <person name="Ma J."/>
        </authorList>
    </citation>
    <scope>NUCLEOTIDE SEQUENCE [LARGE SCALE GENOMIC DNA]</scope>
    <source>
        <strain evidence="1 2">JCM 3106</strain>
    </source>
</reference>
<accession>A0ABN3YCE3</accession>
<evidence type="ECO:0008006" key="3">
    <source>
        <dbReference type="Google" id="ProtNLM"/>
    </source>
</evidence>
<sequence>MSKTAYIYVPRNSITNFTIGIDNGVWGWHSATLDKADGRKIVASLEIGDYLLFGHRGPNSRVAANGWHDAHLQRVVVGQITRPLYTSTSQVWPDGIYPERVDVDILSDDTDVTGAMLAADAMEALRMSANKQGTAVLGSSDAVLALAVTRQETDPQDASKPGEPLTINGSTDVIRIMLGRREQHKLRGAKFGKRTLLTCALCGRTLPRPLVRLAHIKLRSRATHTERLDLNNVMVACLAGCDALFECGYIYVDSEGFIRSSVPESDLSDVGKLTRELAGRRCVEHNADSDKYFAFHRAEAVKGFPPLS</sequence>
<organism evidence="1 2">
    <name type="scientific">Streptosporangium longisporum</name>
    <dbReference type="NCBI Taxonomy" id="46187"/>
    <lineage>
        <taxon>Bacteria</taxon>
        <taxon>Bacillati</taxon>
        <taxon>Actinomycetota</taxon>
        <taxon>Actinomycetes</taxon>
        <taxon>Streptosporangiales</taxon>
        <taxon>Streptosporangiaceae</taxon>
        <taxon>Streptosporangium</taxon>
    </lineage>
</organism>
<dbReference type="RefSeq" id="WP_344899393.1">
    <property type="nucleotide sequence ID" value="NZ_BAAAWD010000014.1"/>
</dbReference>
<protein>
    <recommendedName>
        <fullName evidence="3">HNH endonuclease</fullName>
    </recommendedName>
</protein>
<keyword evidence="2" id="KW-1185">Reference proteome</keyword>
<evidence type="ECO:0000313" key="2">
    <source>
        <dbReference type="Proteomes" id="UP001499930"/>
    </source>
</evidence>
<comment type="caution">
    <text evidence="1">The sequence shown here is derived from an EMBL/GenBank/DDBJ whole genome shotgun (WGS) entry which is preliminary data.</text>
</comment>
<proteinExistence type="predicted"/>